<dbReference type="RefSeq" id="WP_003333849.1">
    <property type="nucleotide sequence ID" value="NZ_CP007806.1"/>
</dbReference>
<dbReference type="HOGENOM" id="CLU_034646_10_1_9"/>
<evidence type="ECO:0000256" key="2">
    <source>
        <dbReference type="ARBA" id="ARBA00013194"/>
    </source>
</evidence>
<dbReference type="PANTHER" id="PTHR47245:SF1">
    <property type="entry name" value="FOLDASE PROTEIN PRSA"/>
    <property type="match status" value="1"/>
</dbReference>
<keyword evidence="4 6" id="KW-0697">Rotamase</keyword>
<dbReference type="Gene3D" id="1.10.4030.10">
    <property type="entry name" value="Porin chaperone SurA, peptide-binding domain"/>
    <property type="match status" value="1"/>
</dbReference>
<accession>A0A075R4I8</accession>
<dbReference type="GO" id="GO:0003755">
    <property type="term" value="F:peptidyl-prolyl cis-trans isomerase activity"/>
    <property type="evidence" value="ECO:0007669"/>
    <property type="project" value="UniProtKB-KW"/>
</dbReference>
<dbReference type="Pfam" id="PF13624">
    <property type="entry name" value="SurA_N_3"/>
    <property type="match status" value="1"/>
</dbReference>
<dbReference type="SUPFAM" id="SSF54534">
    <property type="entry name" value="FKBP-like"/>
    <property type="match status" value="1"/>
</dbReference>
<dbReference type="Proteomes" id="UP000005850">
    <property type="component" value="Chromosome"/>
</dbReference>
<dbReference type="PANTHER" id="PTHR47245">
    <property type="entry name" value="PEPTIDYLPROLYL ISOMERASE"/>
    <property type="match status" value="1"/>
</dbReference>
<feature type="domain" description="PpiC" evidence="7">
    <location>
        <begin position="156"/>
        <end position="248"/>
    </location>
</feature>
<dbReference type="InterPro" id="IPR000297">
    <property type="entry name" value="PPIase_PpiC"/>
</dbReference>
<dbReference type="InterPro" id="IPR050245">
    <property type="entry name" value="PrsA_foldase"/>
</dbReference>
<comment type="catalytic activity">
    <reaction evidence="1">
        <text>[protein]-peptidylproline (omega=180) = [protein]-peptidylproline (omega=0)</text>
        <dbReference type="Rhea" id="RHEA:16237"/>
        <dbReference type="Rhea" id="RHEA-COMP:10747"/>
        <dbReference type="Rhea" id="RHEA-COMP:10748"/>
        <dbReference type="ChEBI" id="CHEBI:83833"/>
        <dbReference type="ChEBI" id="CHEBI:83834"/>
        <dbReference type="EC" id="5.2.1.8"/>
    </reaction>
</comment>
<evidence type="ECO:0000256" key="5">
    <source>
        <dbReference type="ARBA" id="ARBA00023235"/>
    </source>
</evidence>
<protein>
    <recommendedName>
        <fullName evidence="2">peptidylprolyl isomerase</fullName>
        <ecNumber evidence="2">5.2.1.8</ecNumber>
    </recommendedName>
</protein>
<dbReference type="EMBL" id="CP007806">
    <property type="protein sequence ID" value="AIG24540.1"/>
    <property type="molecule type" value="Genomic_DNA"/>
</dbReference>
<gene>
    <name evidence="8" type="ORF">BRLA_c001250</name>
</gene>
<dbReference type="InterPro" id="IPR046357">
    <property type="entry name" value="PPIase_dom_sf"/>
</dbReference>
<dbReference type="STRING" id="1042163.BRLA_c001250"/>
<sequence>MRNVRFLWSLIGALILLLAVVSGAWYKGAGLATVAKVGDENVTEQALNSQLKERYGKQMLDRIIDHQLVFQEANRLQLTVSDQRVQEEIQRIRSHFPHEGDIPSEVQDRLGQTPAQMEQEVRYQLLLKKLATKNVTIGDDELRAYFQQHQSDYIQPTTVHLYRLLVKTEAEAQNLFQDLSKGADFITLAKERSIDAHTAPNGGDMGIVVLKDDSLTENEQFALQDMKVKEVSAPIPVEDGYALLHITERKEEVVPTFEQSKEKVFEDMAIAKAESFDEILNRLRKTTKVEVKDLTYR</sequence>
<evidence type="ECO:0000256" key="6">
    <source>
        <dbReference type="PROSITE-ProRule" id="PRU00278"/>
    </source>
</evidence>
<dbReference type="InterPro" id="IPR023058">
    <property type="entry name" value="PPIase_PpiC_CS"/>
</dbReference>
<dbReference type="InterPro" id="IPR027304">
    <property type="entry name" value="Trigger_fact/SurA_dom_sf"/>
</dbReference>
<dbReference type="Gene3D" id="3.10.50.40">
    <property type="match status" value="1"/>
</dbReference>
<dbReference type="EC" id="5.2.1.8" evidence="2"/>
<organism evidence="8 9">
    <name type="scientific">Brevibacillus laterosporus LMG 15441</name>
    <dbReference type="NCBI Taxonomy" id="1042163"/>
    <lineage>
        <taxon>Bacteria</taxon>
        <taxon>Bacillati</taxon>
        <taxon>Bacillota</taxon>
        <taxon>Bacilli</taxon>
        <taxon>Bacillales</taxon>
        <taxon>Paenibacillaceae</taxon>
        <taxon>Brevibacillus</taxon>
    </lineage>
</organism>
<evidence type="ECO:0000313" key="8">
    <source>
        <dbReference type="EMBL" id="AIG24540.1"/>
    </source>
</evidence>
<keyword evidence="5 6" id="KW-0413">Isomerase</keyword>
<dbReference type="Pfam" id="PF13145">
    <property type="entry name" value="Rotamase_2"/>
    <property type="match status" value="1"/>
</dbReference>
<keyword evidence="3" id="KW-0732">Signal</keyword>
<evidence type="ECO:0000256" key="4">
    <source>
        <dbReference type="ARBA" id="ARBA00023110"/>
    </source>
</evidence>
<dbReference type="AlphaFoldDB" id="A0A075R4I8"/>
<dbReference type="eggNOG" id="COG0760">
    <property type="taxonomic scope" value="Bacteria"/>
</dbReference>
<dbReference type="PROSITE" id="PS50198">
    <property type="entry name" value="PPIC_PPIASE_2"/>
    <property type="match status" value="1"/>
</dbReference>
<keyword evidence="9" id="KW-1185">Reference proteome</keyword>
<evidence type="ECO:0000256" key="1">
    <source>
        <dbReference type="ARBA" id="ARBA00000971"/>
    </source>
</evidence>
<dbReference type="PROSITE" id="PS01096">
    <property type="entry name" value="PPIC_PPIASE_1"/>
    <property type="match status" value="1"/>
</dbReference>
<reference evidence="8 9" key="1">
    <citation type="journal article" date="2011" name="J. Bacteriol.">
        <title>Genome sequence of Brevibacillus laterosporus LMG 15441, a pathogen of invertebrates.</title>
        <authorList>
            <person name="Djukic M."/>
            <person name="Poehlein A."/>
            <person name="Thurmer A."/>
            <person name="Daniel R."/>
        </authorList>
    </citation>
    <scope>NUCLEOTIDE SEQUENCE [LARGE SCALE GENOMIC DNA]</scope>
    <source>
        <strain evidence="8 9">LMG 15441</strain>
    </source>
</reference>
<evidence type="ECO:0000259" key="7">
    <source>
        <dbReference type="PROSITE" id="PS50198"/>
    </source>
</evidence>
<evidence type="ECO:0000313" key="9">
    <source>
        <dbReference type="Proteomes" id="UP000005850"/>
    </source>
</evidence>
<proteinExistence type="predicted"/>
<evidence type="ECO:0000256" key="3">
    <source>
        <dbReference type="ARBA" id="ARBA00022729"/>
    </source>
</evidence>
<dbReference type="KEGG" id="blr:BRLA_c001250"/>
<name>A0A075R4I8_BRELA</name>
<dbReference type="SUPFAM" id="SSF109998">
    <property type="entry name" value="Triger factor/SurA peptide-binding domain-like"/>
    <property type="match status" value="1"/>
</dbReference>